<protein>
    <submittedName>
        <fullName evidence="2">Uncharacterized protein</fullName>
    </submittedName>
</protein>
<evidence type="ECO:0000313" key="2">
    <source>
        <dbReference type="EMBL" id="KAG1534448.1"/>
    </source>
</evidence>
<feature type="compositionally biased region" description="Basic and acidic residues" evidence="1">
    <location>
        <begin position="140"/>
        <end position="154"/>
    </location>
</feature>
<feature type="compositionally biased region" description="Basic and acidic residues" evidence="1">
    <location>
        <begin position="64"/>
        <end position="81"/>
    </location>
</feature>
<name>A0A9P6XY39_9FUNG</name>
<gene>
    <name evidence="2" type="ORF">G6F50_015558</name>
</gene>
<keyword evidence="3" id="KW-1185">Reference proteome</keyword>
<organism evidence="2 3">
    <name type="scientific">Rhizopus delemar</name>
    <dbReference type="NCBI Taxonomy" id="936053"/>
    <lineage>
        <taxon>Eukaryota</taxon>
        <taxon>Fungi</taxon>
        <taxon>Fungi incertae sedis</taxon>
        <taxon>Mucoromycota</taxon>
        <taxon>Mucoromycotina</taxon>
        <taxon>Mucoromycetes</taxon>
        <taxon>Mucorales</taxon>
        <taxon>Mucorineae</taxon>
        <taxon>Rhizopodaceae</taxon>
        <taxon>Rhizopus</taxon>
    </lineage>
</organism>
<accession>A0A9P6XY39</accession>
<sequence length="154" mass="16150">MWWLASDLTSPTTATLECAAQDHAQHGGGLEGLEQFNQLVQRQQQQPQADEHPAQVAGAAGRIAAEHPHARQDQDRGERGQVEGQQLDDQRGADVGPQHGGQGRHQADDPAGGKAGDHQAGGGAALQGGRDAQAGGEGAQADRRIRLRETARPA</sequence>
<comment type="caution">
    <text evidence="2">The sequence shown here is derived from an EMBL/GenBank/DDBJ whole genome shotgun (WGS) entry which is preliminary data.</text>
</comment>
<dbReference type="AlphaFoldDB" id="A0A9P6XY39"/>
<dbReference type="EMBL" id="JAANIU010008728">
    <property type="protein sequence ID" value="KAG1534448.1"/>
    <property type="molecule type" value="Genomic_DNA"/>
</dbReference>
<evidence type="ECO:0000313" key="3">
    <source>
        <dbReference type="Proteomes" id="UP000740926"/>
    </source>
</evidence>
<reference evidence="2 3" key="1">
    <citation type="journal article" date="2020" name="Microb. Genom.">
        <title>Genetic diversity of clinical and environmental Mucorales isolates obtained from an investigation of mucormycosis cases among solid organ transplant recipients.</title>
        <authorList>
            <person name="Nguyen M.H."/>
            <person name="Kaul D."/>
            <person name="Muto C."/>
            <person name="Cheng S.J."/>
            <person name="Richter R.A."/>
            <person name="Bruno V.M."/>
            <person name="Liu G."/>
            <person name="Beyhan S."/>
            <person name="Sundermann A.J."/>
            <person name="Mounaud S."/>
            <person name="Pasculle A.W."/>
            <person name="Nierman W.C."/>
            <person name="Driscoll E."/>
            <person name="Cumbie R."/>
            <person name="Clancy C.J."/>
            <person name="Dupont C.L."/>
        </authorList>
    </citation>
    <scope>NUCLEOTIDE SEQUENCE [LARGE SCALE GENOMIC DNA]</scope>
    <source>
        <strain evidence="2 3">GL24</strain>
    </source>
</reference>
<evidence type="ECO:0000256" key="1">
    <source>
        <dbReference type="SAM" id="MobiDB-lite"/>
    </source>
</evidence>
<dbReference type="Proteomes" id="UP000740926">
    <property type="component" value="Unassembled WGS sequence"/>
</dbReference>
<feature type="compositionally biased region" description="Low complexity" evidence="1">
    <location>
        <begin position="35"/>
        <end position="63"/>
    </location>
</feature>
<proteinExistence type="predicted"/>
<feature type="region of interest" description="Disordered" evidence="1">
    <location>
        <begin position="27"/>
        <end position="154"/>
    </location>
</feature>